<dbReference type="RefSeq" id="WP_194121581.1">
    <property type="nucleotide sequence ID" value="NZ_JACYGY010000001.1"/>
</dbReference>
<comment type="similarity">
    <text evidence="2">Belongs to the UPF0702 family.</text>
</comment>
<reference evidence="10" key="1">
    <citation type="submission" date="2023-07" db="EMBL/GenBank/DDBJ databases">
        <title>Dyadobacter sp. nov 'subterranea' isolated from contaminted grondwater.</title>
        <authorList>
            <person name="Szabo I."/>
            <person name="Al-Omari J."/>
            <person name="Szerdahelyi S.G."/>
            <person name="Rado J."/>
        </authorList>
    </citation>
    <scope>NUCLEOTIDE SEQUENCE [LARGE SCALE GENOMIC DNA]</scope>
    <source>
        <strain evidence="10">UP-52</strain>
    </source>
</reference>
<feature type="transmembrane region" description="Helical" evidence="7">
    <location>
        <begin position="22"/>
        <end position="42"/>
    </location>
</feature>
<keyword evidence="3" id="KW-1003">Cell membrane</keyword>
<keyword evidence="6 7" id="KW-0472">Membrane</keyword>
<keyword evidence="4 7" id="KW-0812">Transmembrane</keyword>
<feature type="transmembrane region" description="Helical" evidence="7">
    <location>
        <begin position="78"/>
        <end position="101"/>
    </location>
</feature>
<evidence type="ECO:0000256" key="4">
    <source>
        <dbReference type="ARBA" id="ARBA00022692"/>
    </source>
</evidence>
<evidence type="ECO:0000256" key="2">
    <source>
        <dbReference type="ARBA" id="ARBA00006448"/>
    </source>
</evidence>
<evidence type="ECO:0000256" key="5">
    <source>
        <dbReference type="ARBA" id="ARBA00022989"/>
    </source>
</evidence>
<feature type="domain" description="YetF C-terminal" evidence="8">
    <location>
        <begin position="102"/>
        <end position="172"/>
    </location>
</feature>
<evidence type="ECO:0000313" key="10">
    <source>
        <dbReference type="Proteomes" id="UP000634134"/>
    </source>
</evidence>
<dbReference type="EMBL" id="JACYGY010000001">
    <property type="protein sequence ID" value="MBE9463450.1"/>
    <property type="molecule type" value="Genomic_DNA"/>
</dbReference>
<evidence type="ECO:0000313" key="9">
    <source>
        <dbReference type="EMBL" id="MBE9463450.1"/>
    </source>
</evidence>
<evidence type="ECO:0000259" key="8">
    <source>
        <dbReference type="Pfam" id="PF04239"/>
    </source>
</evidence>
<comment type="subcellular location">
    <subcellularLocation>
        <location evidence="1">Cell membrane</location>
        <topology evidence="1">Multi-pass membrane protein</topology>
    </subcellularLocation>
</comment>
<dbReference type="InterPro" id="IPR023090">
    <property type="entry name" value="UPF0702_alpha/beta_dom_sf"/>
</dbReference>
<dbReference type="Proteomes" id="UP000634134">
    <property type="component" value="Unassembled WGS sequence"/>
</dbReference>
<protein>
    <submittedName>
        <fullName evidence="9">DUF421 domain-containing protein</fullName>
    </submittedName>
</protein>
<dbReference type="PANTHER" id="PTHR34582">
    <property type="entry name" value="UPF0702 TRANSMEMBRANE PROTEIN YCAP"/>
    <property type="match status" value="1"/>
</dbReference>
<dbReference type="Pfam" id="PF04239">
    <property type="entry name" value="DUF421"/>
    <property type="match status" value="1"/>
</dbReference>
<gene>
    <name evidence="9" type="ORF">IEE83_16305</name>
</gene>
<evidence type="ECO:0000256" key="6">
    <source>
        <dbReference type="ARBA" id="ARBA00023136"/>
    </source>
</evidence>
<dbReference type="InterPro" id="IPR007353">
    <property type="entry name" value="DUF421"/>
</dbReference>
<evidence type="ECO:0000256" key="7">
    <source>
        <dbReference type="SAM" id="Phobius"/>
    </source>
</evidence>
<evidence type="ECO:0000256" key="1">
    <source>
        <dbReference type="ARBA" id="ARBA00004651"/>
    </source>
</evidence>
<dbReference type="PANTHER" id="PTHR34582:SF6">
    <property type="entry name" value="UPF0702 TRANSMEMBRANE PROTEIN YCAP"/>
    <property type="match status" value="1"/>
</dbReference>
<dbReference type="Gene3D" id="3.30.240.20">
    <property type="entry name" value="bsu07140 like domains"/>
    <property type="match status" value="1"/>
</dbReference>
<keyword evidence="5 7" id="KW-1133">Transmembrane helix</keyword>
<sequence length="231" mass="25850">MKKEDIHIGDWDRILFGEGPPAYLLEVVVRVALVYLLIFISIRFMGKRLIAEMARADLVARVSLAAAVGLAIQRPGRGILVSAVIVMVIIFVGRLLAVLVFKNRHFESAFQGKYSTLVNDGVIDIKLINKLLITKERLFAALREENIRHLGQVQRFYMEADGKFSLVSQENPAPGLSIIPEWDPGLRESQQKSDTQLCSTCGTLQTTNPIVCIHCGNNHWEPAIYLPKKVD</sequence>
<name>A0ABR9WDF1_9BACT</name>
<organism evidence="9 10">
    <name type="scientific">Dyadobacter subterraneus</name>
    <dbReference type="NCBI Taxonomy" id="2773304"/>
    <lineage>
        <taxon>Bacteria</taxon>
        <taxon>Pseudomonadati</taxon>
        <taxon>Bacteroidota</taxon>
        <taxon>Cytophagia</taxon>
        <taxon>Cytophagales</taxon>
        <taxon>Spirosomataceae</taxon>
        <taxon>Dyadobacter</taxon>
    </lineage>
</organism>
<accession>A0ABR9WDF1</accession>
<keyword evidence="10" id="KW-1185">Reference proteome</keyword>
<evidence type="ECO:0000256" key="3">
    <source>
        <dbReference type="ARBA" id="ARBA00022475"/>
    </source>
</evidence>
<comment type="caution">
    <text evidence="9">The sequence shown here is derived from an EMBL/GenBank/DDBJ whole genome shotgun (WGS) entry which is preliminary data.</text>
</comment>
<proteinExistence type="inferred from homology"/>